<evidence type="ECO:0000256" key="1">
    <source>
        <dbReference type="ARBA" id="ARBA00022801"/>
    </source>
</evidence>
<proteinExistence type="predicted"/>
<evidence type="ECO:0000313" key="4">
    <source>
        <dbReference type="Proteomes" id="UP001568894"/>
    </source>
</evidence>
<reference evidence="3 4" key="1">
    <citation type="submission" date="2023-05" db="EMBL/GenBank/DDBJ databases">
        <title>Adaptations of aquatic viruses from atmosphere-close ecosystems of the Central Arctic Ocean.</title>
        <authorList>
            <person name="Rahlff J."/>
            <person name="Holmfeldt K."/>
        </authorList>
    </citation>
    <scope>NUCLEOTIDE SEQUENCE [LARGE SCALE GENOMIC DNA]</scope>
    <source>
        <strain evidence="3 4">Arc14</strain>
    </source>
</reference>
<dbReference type="PANTHER" id="PTHR42776:SF27">
    <property type="entry name" value="DIPEPTIDYL PEPTIDASE FAMILY MEMBER 6"/>
    <property type="match status" value="1"/>
</dbReference>
<dbReference type="SUPFAM" id="SSF82171">
    <property type="entry name" value="DPP6 N-terminal domain-like"/>
    <property type="match status" value="1"/>
</dbReference>
<dbReference type="InterPro" id="IPR001375">
    <property type="entry name" value="Peptidase_S9_cat"/>
</dbReference>
<organism evidence="3 4">
    <name type="scientific">Flavobacterium frigidarium</name>
    <dbReference type="NCBI Taxonomy" id="99286"/>
    <lineage>
        <taxon>Bacteria</taxon>
        <taxon>Pseudomonadati</taxon>
        <taxon>Bacteroidota</taxon>
        <taxon>Flavobacteriia</taxon>
        <taxon>Flavobacteriales</taxon>
        <taxon>Flavobacteriaceae</taxon>
        <taxon>Flavobacterium</taxon>
    </lineage>
</organism>
<dbReference type="Gene3D" id="2.120.10.30">
    <property type="entry name" value="TolB, C-terminal domain"/>
    <property type="match status" value="1"/>
</dbReference>
<comment type="caution">
    <text evidence="3">The sequence shown here is derived from an EMBL/GenBank/DDBJ whole genome shotgun (WGS) entry which is preliminary data.</text>
</comment>
<dbReference type="InterPro" id="IPR029058">
    <property type="entry name" value="AB_hydrolase_fold"/>
</dbReference>
<dbReference type="PANTHER" id="PTHR42776">
    <property type="entry name" value="SERINE PEPTIDASE S9 FAMILY MEMBER"/>
    <property type="match status" value="1"/>
</dbReference>
<name>A0ABV4KF19_9FLAO</name>
<sequence length="883" mass="101652">MKYIIIENIIITPVRYLNRIRDSFVILVILLISNYGIAQNNNKKELTAADYPLWSYLKVEKLSDNAKWVSYFNYYENGKDTLFVKNSKGTMTHSFAGESKGEFIGDTWFCSMDSKGNLTVTNLITAKRETVQGVIKYDLRNRSEELIILKNGVNNQKIVELKNVGTNQSTAFDSIENYSYNSKADAIVLSSKSKRNSKITLVDLKNKTNKLVTSSFEVLENTDFVWQDDGKSFAFLQQSVSDEEKANRASIFYYLIPESKSYLFDSAEQDNFPLDMKIISSSFANLSISKDGKRVFFGLQKNIVPSDPSQVQVWNSQDKFLYPAKIQIDDWNNKAKVAVWWPKENRYSQITNNEFPKVMLSEDQKQAFVYNSDHYEPQANYDAPLDIYTANLETGEKKILLQKQLGNEGGTSVSMYEKHIVYFKNKHWWVYDMESGLHKNLTKDLDVAFSDQKSDWPEESAPFGNPGWIPEDKTLFIYDQYDIWCIDINSSKAFRLTNGRKNKMMYRIIVLPKNQSSKMNYDAGNYKASFKPEETLIIKTQSLDHTGYCFWNKKTALHPLLDKKMRTSQFVTSAANNAFVYVEENFNTPPKLIFRETKKSKEKTIFQSNPQHFKYNWGHSNLIEYTITKGHVLNGVLFYPAKYDPNIKYPMIVYVYEKLSKELYTYVNPSDNNPTGFNIANLTSKGYFVLLPDIIYEVGNPGASATDCVIAATKQTIVSAPIDPSRIGLIGHSYGGYETNYIITQNNMFATAVAGAAINDFVSGYLWTSPNYQKPNFWHYEFGQLRIGKSLYEDYQGYLKNSPIYYADKVTTPLLSWSGEQDGQVHYYQSIEFYLALRRLGKTNTMLIYPNEGHVLSDRSHQQDLTQKIEAWFDYYLKGNSKN</sequence>
<dbReference type="SUPFAM" id="SSF53474">
    <property type="entry name" value="alpha/beta-Hydrolases"/>
    <property type="match status" value="1"/>
</dbReference>
<accession>A0ABV4KF19</accession>
<protein>
    <submittedName>
        <fullName evidence="3">Prolyl oligopeptidase family serine peptidase</fullName>
    </submittedName>
</protein>
<dbReference type="InterPro" id="IPR011042">
    <property type="entry name" value="6-blade_b-propeller_TolB-like"/>
</dbReference>
<dbReference type="Gene3D" id="3.40.50.1820">
    <property type="entry name" value="alpha/beta hydrolase"/>
    <property type="match status" value="1"/>
</dbReference>
<evidence type="ECO:0000259" key="2">
    <source>
        <dbReference type="Pfam" id="PF00326"/>
    </source>
</evidence>
<keyword evidence="1" id="KW-0378">Hydrolase</keyword>
<keyword evidence="4" id="KW-1185">Reference proteome</keyword>
<evidence type="ECO:0000313" key="3">
    <source>
        <dbReference type="EMBL" id="MEZ7516132.1"/>
    </source>
</evidence>
<dbReference type="Pfam" id="PF00326">
    <property type="entry name" value="Peptidase_S9"/>
    <property type="match status" value="1"/>
</dbReference>
<gene>
    <name evidence="3" type="ORF">QO192_12675</name>
</gene>
<dbReference type="Proteomes" id="UP001568894">
    <property type="component" value="Unassembled WGS sequence"/>
</dbReference>
<feature type="domain" description="Peptidase S9 prolyl oligopeptidase catalytic" evidence="2">
    <location>
        <begin position="709"/>
        <end position="879"/>
    </location>
</feature>
<dbReference type="EMBL" id="JASMRN010000010">
    <property type="protein sequence ID" value="MEZ7516132.1"/>
    <property type="molecule type" value="Genomic_DNA"/>
</dbReference>
<dbReference type="RefSeq" id="WP_371571148.1">
    <property type="nucleotide sequence ID" value="NZ_JASMRN010000010.1"/>
</dbReference>